<feature type="compositionally biased region" description="Low complexity" evidence="1">
    <location>
        <begin position="447"/>
        <end position="466"/>
    </location>
</feature>
<reference evidence="3 4" key="1">
    <citation type="journal article" date="2012" name="Eukaryot. Cell">
        <title>Draft genome sequence of CBS 2479, the standard type strain of Trichosporon asahii.</title>
        <authorList>
            <person name="Yang R.Y."/>
            <person name="Li H.T."/>
            <person name="Zhu H."/>
            <person name="Zhou G.P."/>
            <person name="Wang M."/>
            <person name="Wang L."/>
        </authorList>
    </citation>
    <scope>NUCLEOTIDE SEQUENCE [LARGE SCALE GENOMIC DNA]</scope>
    <source>
        <strain evidence="4">ATCC 90039 / CBS 2479 / JCM 2466 / KCTC 7840 / NCYC 2677 / UAMH 7654</strain>
    </source>
</reference>
<dbReference type="AlphaFoldDB" id="J6EV64"/>
<accession>J6EV64</accession>
<dbReference type="KEGG" id="tasa:A1Q1_04647"/>
<dbReference type="Proteomes" id="UP000002748">
    <property type="component" value="Unassembled WGS sequence"/>
</dbReference>
<organism evidence="3 4">
    <name type="scientific">Trichosporon asahii var. asahii (strain ATCC 90039 / CBS 2479 / JCM 2466 / KCTC 7840 / NBRC 103889/ NCYC 2677 / UAMH 7654)</name>
    <name type="common">Yeast</name>
    <dbReference type="NCBI Taxonomy" id="1186058"/>
    <lineage>
        <taxon>Eukaryota</taxon>
        <taxon>Fungi</taxon>
        <taxon>Dikarya</taxon>
        <taxon>Basidiomycota</taxon>
        <taxon>Agaricomycotina</taxon>
        <taxon>Tremellomycetes</taxon>
        <taxon>Trichosporonales</taxon>
        <taxon>Trichosporonaceae</taxon>
        <taxon>Trichosporon</taxon>
    </lineage>
</organism>
<dbReference type="GO" id="GO:0043565">
    <property type="term" value="F:sequence-specific DNA binding"/>
    <property type="evidence" value="ECO:0007669"/>
    <property type="project" value="InterPro"/>
</dbReference>
<feature type="compositionally biased region" description="Low complexity" evidence="1">
    <location>
        <begin position="376"/>
        <end position="389"/>
    </location>
</feature>
<dbReference type="OrthoDB" id="3199820at2759"/>
<gene>
    <name evidence="3" type="ORF">A1Q1_04647</name>
</gene>
<feature type="domain" description="GATA-type" evidence="2">
    <location>
        <begin position="395"/>
        <end position="450"/>
    </location>
</feature>
<feature type="region of interest" description="Disordered" evidence="1">
    <location>
        <begin position="220"/>
        <end position="312"/>
    </location>
</feature>
<evidence type="ECO:0000256" key="1">
    <source>
        <dbReference type="SAM" id="MobiDB-lite"/>
    </source>
</evidence>
<feature type="compositionally biased region" description="Low complexity" evidence="1">
    <location>
        <begin position="336"/>
        <end position="348"/>
    </location>
</feature>
<dbReference type="RefSeq" id="XP_014178360.1">
    <property type="nucleotide sequence ID" value="XM_014322885.1"/>
</dbReference>
<feature type="compositionally biased region" description="Pro residues" evidence="1">
    <location>
        <begin position="284"/>
        <end position="299"/>
    </location>
</feature>
<feature type="compositionally biased region" description="Low complexity" evidence="1">
    <location>
        <begin position="245"/>
        <end position="271"/>
    </location>
</feature>
<dbReference type="EMBL" id="ALBS01000280">
    <property type="protein sequence ID" value="EJT46682.1"/>
    <property type="molecule type" value="Genomic_DNA"/>
</dbReference>
<name>J6EV64_TRIAS</name>
<evidence type="ECO:0000313" key="4">
    <source>
        <dbReference type="Proteomes" id="UP000002748"/>
    </source>
</evidence>
<evidence type="ECO:0000259" key="2">
    <source>
        <dbReference type="SMART" id="SM00401"/>
    </source>
</evidence>
<dbReference type="HOGENOM" id="CLU_460182_0_0_1"/>
<feature type="compositionally biased region" description="Pro residues" evidence="1">
    <location>
        <begin position="226"/>
        <end position="235"/>
    </location>
</feature>
<feature type="region of interest" description="Disordered" evidence="1">
    <location>
        <begin position="1"/>
        <end position="34"/>
    </location>
</feature>
<dbReference type="GO" id="GO:0006355">
    <property type="term" value="P:regulation of DNA-templated transcription"/>
    <property type="evidence" value="ECO:0007669"/>
    <property type="project" value="InterPro"/>
</dbReference>
<feature type="region of interest" description="Disordered" evidence="1">
    <location>
        <begin position="446"/>
        <end position="551"/>
    </location>
</feature>
<dbReference type="GeneID" id="25988159"/>
<feature type="region of interest" description="Disordered" evidence="1">
    <location>
        <begin position="334"/>
        <end position="398"/>
    </location>
</feature>
<proteinExistence type="predicted"/>
<dbReference type="GO" id="GO:0008270">
    <property type="term" value="F:zinc ion binding"/>
    <property type="evidence" value="ECO:0007669"/>
    <property type="project" value="InterPro"/>
</dbReference>
<dbReference type="InterPro" id="IPR000679">
    <property type="entry name" value="Znf_GATA"/>
</dbReference>
<dbReference type="Gene3D" id="3.30.50.10">
    <property type="entry name" value="Erythroid Transcription Factor GATA-1, subunit A"/>
    <property type="match status" value="1"/>
</dbReference>
<dbReference type="InterPro" id="IPR013088">
    <property type="entry name" value="Znf_NHR/GATA"/>
</dbReference>
<protein>
    <recommendedName>
        <fullName evidence="2">GATA-type domain-containing protein</fullName>
    </recommendedName>
</protein>
<sequence>MPAPAPGKIQALPGESTEVAGSEMRRSTPSTGVTVRQYRPADVQLLHSRWHGASALPGELPSADDELTDSPECVPTRSTLDFSVYNLDPSRAGARSTFHGPAAPSSWAGKGFLSWALAEGGSGSTLARGRLVREYEFSPTCFSEGGGLEGLMAAAAAAEAEGDGKGWGLEVTLTLRQLNPEGKSEFSGRQAFESMLAGGKSTAAAPIAVASSPARPLNATDAVFAKPPPPPPKPTSPLRHVRTMPRSTPGGPSGSASSPSRHSVSSVNSNATVKPEPSRARDTTPPPRTGPRTPPPPSPARAQLMNILKDQGRVSPNMAAKIAYNPFLAKLLKAMPDSPSKSPVRPSPKGANGISGMLSPSPSRRSERVALQHKPASASVLAQASSSGSPWAPTPTPAEQCYNCASTESDQWMTKKLRDGPVCQVCNADCGQYFNKHKKMRPRELWAKPAAASSAAAATPPVRSSPRLNRVRNDEPPPESPRKRARKSSPRRQPPPSPSPRRSTRNTNATQQQNGRTSPTPGENGGTVQPLDFHFPFGLEPLPPSTDGADLESLFLSFDDDANGPPSEAVDLMEIFGQGQDSDAIMDLLRVIESEGDNA</sequence>
<comment type="caution">
    <text evidence="3">The sequence shown here is derived from an EMBL/GenBank/DDBJ whole genome shotgun (WGS) entry which is preliminary data.</text>
</comment>
<feature type="compositionally biased region" description="Polar residues" evidence="1">
    <location>
        <begin position="506"/>
        <end position="521"/>
    </location>
</feature>
<dbReference type="CDD" id="cd00202">
    <property type="entry name" value="ZnF_GATA"/>
    <property type="match status" value="1"/>
</dbReference>
<evidence type="ECO:0000313" key="3">
    <source>
        <dbReference type="EMBL" id="EJT46682.1"/>
    </source>
</evidence>
<dbReference type="SUPFAM" id="SSF57716">
    <property type="entry name" value="Glucocorticoid receptor-like (DNA-binding domain)"/>
    <property type="match status" value="1"/>
</dbReference>
<dbReference type="VEuPathDB" id="FungiDB:A1Q1_04647"/>
<dbReference type="SMART" id="SM00401">
    <property type="entry name" value="ZnF_GATA"/>
    <property type="match status" value="1"/>
</dbReference>